<reference evidence="2 3" key="1">
    <citation type="journal article" date="2018" name="Genome Biol. Evol.">
        <title>Multiple Roots of Fruiting Body Formation in Amoebozoa.</title>
        <authorList>
            <person name="Hillmann F."/>
            <person name="Forbes G."/>
            <person name="Novohradska S."/>
            <person name="Ferling I."/>
            <person name="Riege K."/>
            <person name="Groth M."/>
            <person name="Westermann M."/>
            <person name="Marz M."/>
            <person name="Spaller T."/>
            <person name="Winckler T."/>
            <person name="Schaap P."/>
            <person name="Glockner G."/>
        </authorList>
    </citation>
    <scope>NUCLEOTIDE SEQUENCE [LARGE SCALE GENOMIC DNA]</scope>
    <source>
        <strain evidence="2 3">Jena</strain>
    </source>
</reference>
<comment type="caution">
    <text evidence="2">The sequence shown here is derived from an EMBL/GenBank/DDBJ whole genome shotgun (WGS) entry which is preliminary data.</text>
</comment>
<evidence type="ECO:0000313" key="3">
    <source>
        <dbReference type="Proteomes" id="UP000241769"/>
    </source>
</evidence>
<protein>
    <recommendedName>
        <fullName evidence="4">CudA family protein</fullName>
    </recommendedName>
</protein>
<gene>
    <name evidence="2" type="ORF">PROFUN_14255</name>
</gene>
<sequence length="384" mass="43464">MQQASMMLMAQSNSIHFNQGPPQHLTVLSHKTHSEEVIMKGGVEKTVHVVVKGSPFYFTIGSSNPNFRIDFSQIAFDASLVYDCVGDKEVDFVRAKPLEFKPTATNAGGTLETEIRIKILSSQHEDMCFRVKIRGFNPITKEDMPGVSLLTPPIKVISKPEQIKKREPNRKKTMMETLMDSVSRIEKVQQEQRNYIERLFSQQQQLVTIREDRSSGKSEDTSMESNNNNNNNGQSIRWERRFHSPLQSTGSDDDPMENTINNNNNNNPLPLVPLNFEDAFVNMIRTFQSLDGTDKVDSVKQILEESSTQKISEMLDLFWSEGLQKEPPALTAGSDYDLFGRLNGCNCPSCPHKEELERINGYYTEFLATSVPQHSAHTGATFYS</sequence>
<keyword evidence="3" id="KW-1185">Reference proteome</keyword>
<proteinExistence type="predicted"/>
<feature type="compositionally biased region" description="Basic and acidic residues" evidence="1">
    <location>
        <begin position="209"/>
        <end position="220"/>
    </location>
</feature>
<dbReference type="Proteomes" id="UP000241769">
    <property type="component" value="Unassembled WGS sequence"/>
</dbReference>
<evidence type="ECO:0000256" key="1">
    <source>
        <dbReference type="SAM" id="MobiDB-lite"/>
    </source>
</evidence>
<evidence type="ECO:0008006" key="4">
    <source>
        <dbReference type="Google" id="ProtNLM"/>
    </source>
</evidence>
<organism evidence="2 3">
    <name type="scientific">Planoprotostelium fungivorum</name>
    <dbReference type="NCBI Taxonomy" id="1890364"/>
    <lineage>
        <taxon>Eukaryota</taxon>
        <taxon>Amoebozoa</taxon>
        <taxon>Evosea</taxon>
        <taxon>Variosea</taxon>
        <taxon>Cavosteliida</taxon>
        <taxon>Cavosteliaceae</taxon>
        <taxon>Planoprotostelium</taxon>
    </lineage>
</organism>
<feature type="region of interest" description="Disordered" evidence="1">
    <location>
        <begin position="207"/>
        <end position="266"/>
    </location>
</feature>
<accession>A0A2P6N5P5</accession>
<evidence type="ECO:0000313" key="2">
    <source>
        <dbReference type="EMBL" id="PRP79272.1"/>
    </source>
</evidence>
<name>A0A2P6N5P5_9EUKA</name>
<dbReference type="AlphaFoldDB" id="A0A2P6N5P5"/>
<dbReference type="PANTHER" id="PTHR38092">
    <property type="entry name" value="REGULATOR CUDA, PUTATIVE-RELATED"/>
    <property type="match status" value="1"/>
</dbReference>
<dbReference type="EMBL" id="MDYQ01000190">
    <property type="protein sequence ID" value="PRP79272.1"/>
    <property type="molecule type" value="Genomic_DNA"/>
</dbReference>
<dbReference type="FunCoup" id="A0A2P6N5P5">
    <property type="interactions" value="82"/>
</dbReference>
<dbReference type="OrthoDB" id="19414at2759"/>
<dbReference type="InParanoid" id="A0A2P6N5P5"/>
<dbReference type="PANTHER" id="PTHR38092:SF1">
    <property type="entry name" value="TRANSCRIPTIONAL REGULATOR CUDA-RELATED"/>
    <property type="match status" value="1"/>
</dbReference>
<dbReference type="InterPro" id="IPR040430">
    <property type="entry name" value="CudA-like"/>
</dbReference>